<feature type="compositionally biased region" description="Polar residues" evidence="2">
    <location>
        <begin position="76"/>
        <end position="93"/>
    </location>
</feature>
<feature type="compositionally biased region" description="Polar residues" evidence="2">
    <location>
        <begin position="105"/>
        <end position="119"/>
    </location>
</feature>
<keyword evidence="1" id="KW-0175">Coiled coil</keyword>
<organism evidence="3 4">
    <name type="scientific">Leucocoprinus leucothites</name>
    <dbReference type="NCBI Taxonomy" id="201217"/>
    <lineage>
        <taxon>Eukaryota</taxon>
        <taxon>Fungi</taxon>
        <taxon>Dikarya</taxon>
        <taxon>Basidiomycota</taxon>
        <taxon>Agaricomycotina</taxon>
        <taxon>Agaricomycetes</taxon>
        <taxon>Agaricomycetidae</taxon>
        <taxon>Agaricales</taxon>
        <taxon>Agaricineae</taxon>
        <taxon>Agaricaceae</taxon>
        <taxon>Leucocoprinus</taxon>
    </lineage>
</organism>
<dbReference type="AlphaFoldDB" id="A0A8H5G4T3"/>
<evidence type="ECO:0000256" key="1">
    <source>
        <dbReference type="SAM" id="Coils"/>
    </source>
</evidence>
<feature type="compositionally biased region" description="Polar residues" evidence="2">
    <location>
        <begin position="202"/>
        <end position="230"/>
    </location>
</feature>
<accession>A0A8H5G4T3</accession>
<evidence type="ECO:0000313" key="3">
    <source>
        <dbReference type="EMBL" id="KAF5358338.1"/>
    </source>
</evidence>
<feature type="compositionally biased region" description="Polar residues" evidence="2">
    <location>
        <begin position="126"/>
        <end position="137"/>
    </location>
</feature>
<evidence type="ECO:0000313" key="4">
    <source>
        <dbReference type="Proteomes" id="UP000559027"/>
    </source>
</evidence>
<reference evidence="3 4" key="1">
    <citation type="journal article" date="2020" name="ISME J.">
        <title>Uncovering the hidden diversity of litter-decomposition mechanisms in mushroom-forming fungi.</title>
        <authorList>
            <person name="Floudas D."/>
            <person name="Bentzer J."/>
            <person name="Ahren D."/>
            <person name="Johansson T."/>
            <person name="Persson P."/>
            <person name="Tunlid A."/>
        </authorList>
    </citation>
    <scope>NUCLEOTIDE SEQUENCE [LARGE SCALE GENOMIC DNA]</scope>
    <source>
        <strain evidence="3 4">CBS 146.42</strain>
    </source>
</reference>
<name>A0A8H5G4T3_9AGAR</name>
<evidence type="ECO:0000256" key="2">
    <source>
        <dbReference type="SAM" id="MobiDB-lite"/>
    </source>
</evidence>
<feature type="compositionally biased region" description="Low complexity" evidence="2">
    <location>
        <begin position="286"/>
        <end position="308"/>
    </location>
</feature>
<keyword evidence="4" id="KW-1185">Reference proteome</keyword>
<comment type="caution">
    <text evidence="3">The sequence shown here is derived from an EMBL/GenBank/DDBJ whole genome shotgun (WGS) entry which is preliminary data.</text>
</comment>
<feature type="region of interest" description="Disordered" evidence="2">
    <location>
        <begin position="76"/>
        <end position="155"/>
    </location>
</feature>
<feature type="compositionally biased region" description="Polar residues" evidence="2">
    <location>
        <begin position="267"/>
        <end position="280"/>
    </location>
</feature>
<feature type="region of interest" description="Disordered" evidence="2">
    <location>
        <begin position="266"/>
        <end position="316"/>
    </location>
</feature>
<dbReference type="OrthoDB" id="2535391at2759"/>
<feature type="coiled-coil region" evidence="1">
    <location>
        <begin position="30"/>
        <end position="71"/>
    </location>
</feature>
<feature type="region of interest" description="Disordered" evidence="2">
    <location>
        <begin position="193"/>
        <end position="244"/>
    </location>
</feature>
<dbReference type="EMBL" id="JAACJO010000005">
    <property type="protein sequence ID" value="KAF5358338.1"/>
    <property type="molecule type" value="Genomic_DNA"/>
</dbReference>
<dbReference type="Proteomes" id="UP000559027">
    <property type="component" value="Unassembled WGS sequence"/>
</dbReference>
<gene>
    <name evidence="3" type="ORF">D9756_001402</name>
</gene>
<proteinExistence type="predicted"/>
<protein>
    <submittedName>
        <fullName evidence="3">Uncharacterized protein</fullName>
    </submittedName>
</protein>
<sequence length="316" mass="34763">MSDWFKSIPMALDLVAFAAKFQQEVMARQIRFYRARHQQIRAVIEKLRSENSELKRTNEELAQENNQLKQQFGYQDSFSEGGQESSYTFNQNGKRPMGVPVYQPRTGSSPHHGSTTPTRLTLPVNPRTSKLTHQNEGQAHPPVPQPLHGTIRNNTRPMSRQIGKFAYIPPDTSHTPSTSLSHAQMAPKLIRPSQLNRAGRNDSVTTNAQPQVVQQRTQASQHTAAQQGQPRNMGPPPVPQARVGTPAVTAGIPRQSNTLSRRFVPLQHSQRPQPSTSHGSQRFFPGASQSSSVASGSWSKSTTSDSAGRSAGASYG</sequence>